<dbReference type="Pfam" id="PF07727">
    <property type="entry name" value="RVT_2"/>
    <property type="match status" value="1"/>
</dbReference>
<dbReference type="InterPro" id="IPR012337">
    <property type="entry name" value="RNaseH-like_sf"/>
</dbReference>
<dbReference type="InterPro" id="IPR013103">
    <property type="entry name" value="RVT_2"/>
</dbReference>
<dbReference type="PANTHER" id="PTHR42648">
    <property type="entry name" value="TRANSPOSASE, PUTATIVE-RELATED"/>
    <property type="match status" value="1"/>
</dbReference>
<dbReference type="GO" id="GO:0016787">
    <property type="term" value="F:hydrolase activity"/>
    <property type="evidence" value="ECO:0007669"/>
    <property type="project" value="UniProtKB-KW"/>
</dbReference>
<dbReference type="SUPFAM" id="SSF53098">
    <property type="entry name" value="Ribonuclease H-like"/>
    <property type="match status" value="1"/>
</dbReference>
<dbReference type="InterPro" id="IPR043502">
    <property type="entry name" value="DNA/RNA_pol_sf"/>
</dbReference>
<dbReference type="InterPro" id="IPR036397">
    <property type="entry name" value="RNaseH_sf"/>
</dbReference>
<dbReference type="Gene3D" id="1.20.5.4130">
    <property type="match status" value="1"/>
</dbReference>
<name>A0A438I7P8_VITVI</name>
<reference evidence="7 8" key="1">
    <citation type="journal article" date="2018" name="PLoS Genet.">
        <title>Population sequencing reveals clonal diversity and ancestral inbreeding in the grapevine cultivar Chardonnay.</title>
        <authorList>
            <person name="Roach M.J."/>
            <person name="Johnson D.L."/>
            <person name="Bohlmann J."/>
            <person name="van Vuuren H.J."/>
            <person name="Jones S.J."/>
            <person name="Pretorius I.S."/>
            <person name="Schmidt S.A."/>
            <person name="Borneman A.R."/>
        </authorList>
    </citation>
    <scope>NUCLEOTIDE SEQUENCE [LARGE SCALE GENOMIC DNA]</scope>
    <source>
        <strain evidence="8">cv. Chardonnay</strain>
        <tissue evidence="7">Leaf</tissue>
    </source>
</reference>
<dbReference type="Gene3D" id="3.30.420.10">
    <property type="entry name" value="Ribonuclease H-like superfamily/Ribonuclease H"/>
    <property type="match status" value="1"/>
</dbReference>
<evidence type="ECO:0000313" key="8">
    <source>
        <dbReference type="Proteomes" id="UP000288805"/>
    </source>
</evidence>
<dbReference type="Gene3D" id="1.10.8.430">
    <property type="entry name" value="Helical domain of apoptotic protease-activating factors"/>
    <property type="match status" value="1"/>
</dbReference>
<dbReference type="FunFam" id="3.40.50.300:FF:001091">
    <property type="entry name" value="Probable disease resistance protein At1g61300"/>
    <property type="match status" value="1"/>
</dbReference>
<dbReference type="InterPro" id="IPR042197">
    <property type="entry name" value="Apaf_helical"/>
</dbReference>
<keyword evidence="4" id="KW-0378">Hydrolase</keyword>
<sequence length="1237" mass="140734">MEVVGESVLSAALQVLFGKWVFPEVLNFARQEGIIAELENWKEKLMMINEVLDEAEEKQTSKPSVKNWLDNLRDLAYDMEDVLDEFATELLRRKLMSEGADQVATTSKVRSLIPTCFTGFNPVDEVKFNIEMGTKIKEITRRLGDSSTRKAELGFDMVPGVETDGVSGVRDHIIKLKHYFNKANEMKVELSEKFLKWLILESLPASFDAVKLTYNALKEEWTLEVTNSFLSLHHGPLGDSSSVNSVVGCKRARMNLGSSMLWHKCLGHISRQRLERLVRDDVLSNLDFSDFKTCVVCLKGKMTAKTRKEKIDKCGSTLNLIHTDICGPLTPTALVGCKYFITFIDDFSRYGYVELIHEKSDSLNVFKTFKAKVELQLGKPIKAVKSDRGGEHYGRYDETGRNPGPFAKFLLECGIDARYTMPGTPQQNEVVERRNHTLLDMVRCMLSNSSLPKFLWGEALRTATYILNQVPSKSVPKTPYELWSGKKSSLHHFHVWGCKAEDEVNVDPNFVPREIPFGEEHVVIPFPISHIPNVDVPIVQQPTTNQGEHGDQVELGIPIDDTVVDGIPLRRSQRVCRPAISDDYMIYLQEHEYDVYDASDPTTYQKAIHCPQFTYWKEATNDEMNSMYMNGVWDLVELPHGCKPVGYKWAFKTKRDSNKRIERYKARLMVKGYSQREGIDFKETFSFVSTKDSFRVIMTIIAHFDLEVHQMDVKTAFLNGDLDEDVYMEQPTSFTEVGKEHLVCKLNKSIYGLKQASRQWYMKFDKIITQNGFKENIVDRCIYLRVNGSSYIFLVLYVDDILLISNDSDLLIETKDMLSTHFDMKDLGEASYVLGIKILRDRANGVLKLSQKTYIEKILKRFSMHNYSSSKVPIVKGDKFSKAQCPQNDDEREEMRTIPYSSLVGSLMYAQVCTCHDIAFVVGMLGRERTARTNSLEHTVVLGVEREEPMELGVSLLHELNASLTIRRTREWLSTGLIKGSFASGPASTWQRPPSTSLINEAVHGRDKDKEVIIEMLLKDEAGESNFGVIPIVGIGGMGKTTLAQLIYRDEEIVKHFEPRVWVCVSDESNVEKLTKIIFNAVSPNEVYDGDNFNKMQLKLSNNLAGKRFLLVLNDVWNINNYERWNHLQTPFKSGTRGSKIAVTTRHGNVSSLMRANSFHHLLKPLSNDDCWNVFVKHAFENKKANEHPNLELIQQRIVEKCSGLPLAGKLLGGLLRSEPQDRWERVLTDSCPAGAP</sequence>
<keyword evidence="3" id="KW-0547">Nucleotide-binding</keyword>
<evidence type="ECO:0000256" key="5">
    <source>
        <dbReference type="ARBA" id="ARBA00022821"/>
    </source>
</evidence>
<keyword evidence="1" id="KW-0479">Metal-binding</keyword>
<dbReference type="Pfam" id="PF00931">
    <property type="entry name" value="NB-ARC"/>
    <property type="match status" value="1"/>
</dbReference>
<dbReference type="GO" id="GO:0043531">
    <property type="term" value="F:ADP binding"/>
    <property type="evidence" value="ECO:0007669"/>
    <property type="project" value="InterPro"/>
</dbReference>
<dbReference type="SUPFAM" id="SSF56672">
    <property type="entry name" value="DNA/RNA polymerases"/>
    <property type="match status" value="1"/>
</dbReference>
<dbReference type="PROSITE" id="PS50994">
    <property type="entry name" value="INTEGRASE"/>
    <property type="match status" value="1"/>
</dbReference>
<evidence type="ECO:0000256" key="4">
    <source>
        <dbReference type="ARBA" id="ARBA00022801"/>
    </source>
</evidence>
<keyword evidence="5" id="KW-0611">Plant defense</keyword>
<dbReference type="Gene3D" id="3.40.50.300">
    <property type="entry name" value="P-loop containing nucleotide triphosphate hydrolases"/>
    <property type="match status" value="1"/>
</dbReference>
<dbReference type="GO" id="GO:0006952">
    <property type="term" value="P:defense response"/>
    <property type="evidence" value="ECO:0007669"/>
    <property type="project" value="UniProtKB-KW"/>
</dbReference>
<dbReference type="PRINTS" id="PR00364">
    <property type="entry name" value="DISEASERSIST"/>
</dbReference>
<evidence type="ECO:0000313" key="7">
    <source>
        <dbReference type="EMBL" id="RVW92746.1"/>
    </source>
</evidence>
<evidence type="ECO:0000256" key="2">
    <source>
        <dbReference type="ARBA" id="ARBA00022737"/>
    </source>
</evidence>
<dbReference type="InterPro" id="IPR001584">
    <property type="entry name" value="Integrase_cat-core"/>
</dbReference>
<dbReference type="Pfam" id="PF18052">
    <property type="entry name" value="Rx_N"/>
    <property type="match status" value="1"/>
</dbReference>
<dbReference type="EMBL" id="QGNW01000134">
    <property type="protein sequence ID" value="RVW92746.1"/>
    <property type="molecule type" value="Genomic_DNA"/>
</dbReference>
<dbReference type="PANTHER" id="PTHR42648:SF28">
    <property type="entry name" value="TRANSPOSON-ENCODED PROTEIN WITH RIBONUCLEASE H-LIKE AND RETROVIRUS ZINC FINGER-LIKE DOMAINS"/>
    <property type="match status" value="1"/>
</dbReference>
<evidence type="ECO:0000259" key="6">
    <source>
        <dbReference type="PROSITE" id="PS50994"/>
    </source>
</evidence>
<gene>
    <name evidence="7" type="primary">POLX_3074</name>
    <name evidence="7" type="ORF">CK203_042586</name>
</gene>
<organism evidence="7 8">
    <name type="scientific">Vitis vinifera</name>
    <name type="common">Grape</name>
    <dbReference type="NCBI Taxonomy" id="29760"/>
    <lineage>
        <taxon>Eukaryota</taxon>
        <taxon>Viridiplantae</taxon>
        <taxon>Streptophyta</taxon>
        <taxon>Embryophyta</taxon>
        <taxon>Tracheophyta</taxon>
        <taxon>Spermatophyta</taxon>
        <taxon>Magnoliopsida</taxon>
        <taxon>eudicotyledons</taxon>
        <taxon>Gunneridae</taxon>
        <taxon>Pentapetalae</taxon>
        <taxon>rosids</taxon>
        <taxon>Vitales</taxon>
        <taxon>Vitaceae</taxon>
        <taxon>Viteae</taxon>
        <taxon>Vitis</taxon>
    </lineage>
</organism>
<accession>A0A438I7P8</accession>
<protein>
    <submittedName>
        <fullName evidence="7">Retrovirus-related Pol polyprotein from transposon TNT 1-94</fullName>
    </submittedName>
</protein>
<dbReference type="InterPro" id="IPR002182">
    <property type="entry name" value="NB-ARC"/>
</dbReference>
<evidence type="ECO:0000256" key="3">
    <source>
        <dbReference type="ARBA" id="ARBA00022741"/>
    </source>
</evidence>
<dbReference type="Proteomes" id="UP000288805">
    <property type="component" value="Unassembled WGS sequence"/>
</dbReference>
<keyword evidence="2" id="KW-0677">Repeat</keyword>
<dbReference type="SUPFAM" id="SSF52540">
    <property type="entry name" value="P-loop containing nucleoside triphosphate hydrolases"/>
    <property type="match status" value="1"/>
</dbReference>
<dbReference type="InterPro" id="IPR025724">
    <property type="entry name" value="GAG-pre-integrase_dom"/>
</dbReference>
<feature type="domain" description="Integrase catalytic" evidence="6">
    <location>
        <begin position="304"/>
        <end position="487"/>
    </location>
</feature>
<comment type="caution">
    <text evidence="7">The sequence shown here is derived from an EMBL/GenBank/DDBJ whole genome shotgun (WGS) entry which is preliminary data.</text>
</comment>
<proteinExistence type="predicted"/>
<dbReference type="InterPro" id="IPR039537">
    <property type="entry name" value="Retrotran_Ty1/copia-like"/>
</dbReference>
<dbReference type="GO" id="GO:0015074">
    <property type="term" value="P:DNA integration"/>
    <property type="evidence" value="ECO:0007669"/>
    <property type="project" value="InterPro"/>
</dbReference>
<dbReference type="Pfam" id="PF13976">
    <property type="entry name" value="gag_pre-integrs"/>
    <property type="match status" value="1"/>
</dbReference>
<dbReference type="AlphaFoldDB" id="A0A438I7P8"/>
<dbReference type="InterPro" id="IPR027417">
    <property type="entry name" value="P-loop_NTPase"/>
</dbReference>
<evidence type="ECO:0000256" key="1">
    <source>
        <dbReference type="ARBA" id="ARBA00022723"/>
    </source>
</evidence>
<dbReference type="GO" id="GO:0046872">
    <property type="term" value="F:metal ion binding"/>
    <property type="evidence" value="ECO:0007669"/>
    <property type="project" value="UniProtKB-KW"/>
</dbReference>
<dbReference type="InterPro" id="IPR041118">
    <property type="entry name" value="Rx_N"/>
</dbReference>
<dbReference type="GO" id="GO:0003676">
    <property type="term" value="F:nucleic acid binding"/>
    <property type="evidence" value="ECO:0007669"/>
    <property type="project" value="InterPro"/>
</dbReference>